<protein>
    <submittedName>
        <fullName evidence="10">DNA-binding heavy metal response regulator</fullName>
    </submittedName>
</protein>
<dbReference type="InterPro" id="IPR001867">
    <property type="entry name" value="OmpR/PhoB-type_DNA-bd"/>
</dbReference>
<organism evidence="10 11">
    <name type="scientific">Fimbriiglobus ruber</name>
    <dbReference type="NCBI Taxonomy" id="1908690"/>
    <lineage>
        <taxon>Bacteria</taxon>
        <taxon>Pseudomonadati</taxon>
        <taxon>Planctomycetota</taxon>
        <taxon>Planctomycetia</taxon>
        <taxon>Gemmatales</taxon>
        <taxon>Gemmataceae</taxon>
        <taxon>Fimbriiglobus</taxon>
    </lineage>
</organism>
<dbReference type="PROSITE" id="PS50110">
    <property type="entry name" value="RESPONSE_REGULATORY"/>
    <property type="match status" value="1"/>
</dbReference>
<dbReference type="SUPFAM" id="SSF52172">
    <property type="entry name" value="CheY-like"/>
    <property type="match status" value="1"/>
</dbReference>
<gene>
    <name evidence="10" type="ORF">FRUB_00125</name>
</gene>
<sequence length="217" mass="23784">MRILVVEDEPELLSVVARALREDGYAVDEAADGADGLYKATAWEYDAIVLDLMLPKVDGWSILAGLRKVRKSPVLLLTARDAVADRVRGLDGGADDYLVKPFALVELLARVRSLIRRAAGQPAPVIVVGDVTIDTGAKRVARDGQNVVLTAREYAIVELLARHRGAVVTRTRIYEHIFDESDDSLSNLVEVHVSNVRKKLGKEFIATRRGLGYVIDG</sequence>
<evidence type="ECO:0000256" key="7">
    <source>
        <dbReference type="PROSITE-ProRule" id="PRU01091"/>
    </source>
</evidence>
<comment type="caution">
    <text evidence="10">The sequence shown here is derived from an EMBL/GenBank/DDBJ whole genome shotgun (WGS) entry which is preliminary data.</text>
</comment>
<dbReference type="GO" id="GO:0000976">
    <property type="term" value="F:transcription cis-regulatory region binding"/>
    <property type="evidence" value="ECO:0007669"/>
    <property type="project" value="TreeGrafter"/>
</dbReference>
<keyword evidence="2" id="KW-0902">Two-component regulatory system</keyword>
<evidence type="ECO:0000313" key="10">
    <source>
        <dbReference type="EMBL" id="OWK46426.1"/>
    </source>
</evidence>
<dbReference type="SMART" id="SM00448">
    <property type="entry name" value="REC"/>
    <property type="match status" value="1"/>
</dbReference>
<feature type="domain" description="Response regulatory" evidence="8">
    <location>
        <begin position="2"/>
        <end position="115"/>
    </location>
</feature>
<name>A0A225E8L7_9BACT</name>
<dbReference type="InterPro" id="IPR039420">
    <property type="entry name" value="WalR-like"/>
</dbReference>
<evidence type="ECO:0000256" key="1">
    <source>
        <dbReference type="ARBA" id="ARBA00022553"/>
    </source>
</evidence>
<dbReference type="GO" id="GO:0032993">
    <property type="term" value="C:protein-DNA complex"/>
    <property type="evidence" value="ECO:0007669"/>
    <property type="project" value="TreeGrafter"/>
</dbReference>
<reference evidence="11" key="1">
    <citation type="submission" date="2017-06" db="EMBL/GenBank/DDBJ databases">
        <title>Genome analysis of Fimbriiglobus ruber SP5, the first member of the order Planctomycetales with confirmed chitinolytic capability.</title>
        <authorList>
            <person name="Ravin N.V."/>
            <person name="Rakitin A.L."/>
            <person name="Ivanova A.A."/>
            <person name="Beletsky A.V."/>
            <person name="Kulichevskaya I.S."/>
            <person name="Mardanov A.V."/>
            <person name="Dedysh S.N."/>
        </authorList>
    </citation>
    <scope>NUCLEOTIDE SEQUENCE [LARGE SCALE GENOMIC DNA]</scope>
    <source>
        <strain evidence="11">SP5</strain>
    </source>
</reference>
<keyword evidence="1 6" id="KW-0597">Phosphoprotein</keyword>
<dbReference type="Gene3D" id="3.40.50.2300">
    <property type="match status" value="1"/>
</dbReference>
<dbReference type="Pfam" id="PF00486">
    <property type="entry name" value="Trans_reg_C"/>
    <property type="match status" value="1"/>
</dbReference>
<dbReference type="PANTHER" id="PTHR48111:SF22">
    <property type="entry name" value="REGULATOR OF RPOS"/>
    <property type="match status" value="1"/>
</dbReference>
<keyword evidence="3" id="KW-0805">Transcription regulation</keyword>
<evidence type="ECO:0000259" key="8">
    <source>
        <dbReference type="PROSITE" id="PS50110"/>
    </source>
</evidence>
<evidence type="ECO:0000256" key="6">
    <source>
        <dbReference type="PROSITE-ProRule" id="PRU00169"/>
    </source>
</evidence>
<keyword evidence="5" id="KW-0804">Transcription</keyword>
<dbReference type="InterPro" id="IPR011006">
    <property type="entry name" value="CheY-like_superfamily"/>
</dbReference>
<dbReference type="Pfam" id="PF00072">
    <property type="entry name" value="Response_reg"/>
    <property type="match status" value="1"/>
</dbReference>
<evidence type="ECO:0000256" key="4">
    <source>
        <dbReference type="ARBA" id="ARBA00023125"/>
    </source>
</evidence>
<dbReference type="Gene3D" id="6.10.250.690">
    <property type="match status" value="1"/>
</dbReference>
<accession>A0A225E8L7</accession>
<evidence type="ECO:0000313" key="11">
    <source>
        <dbReference type="Proteomes" id="UP000214646"/>
    </source>
</evidence>
<dbReference type="GO" id="GO:0005829">
    <property type="term" value="C:cytosol"/>
    <property type="evidence" value="ECO:0007669"/>
    <property type="project" value="TreeGrafter"/>
</dbReference>
<dbReference type="GO" id="GO:0006355">
    <property type="term" value="P:regulation of DNA-templated transcription"/>
    <property type="evidence" value="ECO:0007669"/>
    <property type="project" value="InterPro"/>
</dbReference>
<evidence type="ECO:0000256" key="3">
    <source>
        <dbReference type="ARBA" id="ARBA00023015"/>
    </source>
</evidence>
<dbReference type="PROSITE" id="PS51755">
    <property type="entry name" value="OMPR_PHOB"/>
    <property type="match status" value="1"/>
</dbReference>
<feature type="DNA-binding region" description="OmpR/PhoB-type" evidence="7">
    <location>
        <begin position="123"/>
        <end position="217"/>
    </location>
</feature>
<dbReference type="AlphaFoldDB" id="A0A225E8L7"/>
<feature type="modified residue" description="4-aspartylphosphate" evidence="6">
    <location>
        <position position="51"/>
    </location>
</feature>
<dbReference type="FunFam" id="3.40.50.2300:FF:000001">
    <property type="entry name" value="DNA-binding response regulator PhoB"/>
    <property type="match status" value="1"/>
</dbReference>
<evidence type="ECO:0000259" key="9">
    <source>
        <dbReference type="PROSITE" id="PS51755"/>
    </source>
</evidence>
<dbReference type="InterPro" id="IPR001789">
    <property type="entry name" value="Sig_transdc_resp-reg_receiver"/>
</dbReference>
<keyword evidence="4 7" id="KW-0238">DNA-binding</keyword>
<dbReference type="RefSeq" id="WP_088251655.1">
    <property type="nucleotide sequence ID" value="NZ_NIDE01000001.1"/>
</dbReference>
<dbReference type="Proteomes" id="UP000214646">
    <property type="component" value="Unassembled WGS sequence"/>
</dbReference>
<keyword evidence="11" id="KW-1185">Reference proteome</keyword>
<evidence type="ECO:0000256" key="2">
    <source>
        <dbReference type="ARBA" id="ARBA00023012"/>
    </source>
</evidence>
<dbReference type="PANTHER" id="PTHR48111">
    <property type="entry name" value="REGULATOR OF RPOS"/>
    <property type="match status" value="1"/>
</dbReference>
<dbReference type="OrthoDB" id="272875at2"/>
<dbReference type="EMBL" id="NIDE01000001">
    <property type="protein sequence ID" value="OWK46426.1"/>
    <property type="molecule type" value="Genomic_DNA"/>
</dbReference>
<evidence type="ECO:0000256" key="5">
    <source>
        <dbReference type="ARBA" id="ARBA00023163"/>
    </source>
</evidence>
<dbReference type="InterPro" id="IPR036388">
    <property type="entry name" value="WH-like_DNA-bd_sf"/>
</dbReference>
<dbReference type="Gene3D" id="1.10.10.10">
    <property type="entry name" value="Winged helix-like DNA-binding domain superfamily/Winged helix DNA-binding domain"/>
    <property type="match status" value="1"/>
</dbReference>
<dbReference type="CDD" id="cd00383">
    <property type="entry name" value="trans_reg_C"/>
    <property type="match status" value="1"/>
</dbReference>
<dbReference type="SMART" id="SM00862">
    <property type="entry name" value="Trans_reg_C"/>
    <property type="match status" value="1"/>
</dbReference>
<feature type="domain" description="OmpR/PhoB-type" evidence="9">
    <location>
        <begin position="123"/>
        <end position="217"/>
    </location>
</feature>
<dbReference type="GO" id="GO:0000156">
    <property type="term" value="F:phosphorelay response regulator activity"/>
    <property type="evidence" value="ECO:0007669"/>
    <property type="project" value="TreeGrafter"/>
</dbReference>
<proteinExistence type="predicted"/>